<dbReference type="AlphaFoldDB" id="A0AB38X903"/>
<geneLocation type="plasmid" evidence="3 4">
    <name>pBRV479</name>
</geneLocation>
<dbReference type="GO" id="GO:0022857">
    <property type="term" value="F:transmembrane transporter activity"/>
    <property type="evidence" value="ECO:0007669"/>
    <property type="project" value="InterPro"/>
</dbReference>
<evidence type="ECO:0000256" key="1">
    <source>
        <dbReference type="ARBA" id="ARBA00004651"/>
    </source>
</evidence>
<keyword evidence="2" id="KW-0472">Membrane</keyword>
<dbReference type="InterPro" id="IPR011701">
    <property type="entry name" value="MFS"/>
</dbReference>
<dbReference type="CDD" id="cd06174">
    <property type="entry name" value="MFS"/>
    <property type="match status" value="1"/>
</dbReference>
<organism evidence="3 4">
    <name type="scientific">Levilactobacillus brevis</name>
    <name type="common">Lactobacillus brevis</name>
    <dbReference type="NCBI Taxonomy" id="1580"/>
    <lineage>
        <taxon>Bacteria</taxon>
        <taxon>Bacillati</taxon>
        <taxon>Bacillota</taxon>
        <taxon>Bacilli</taxon>
        <taxon>Lactobacillales</taxon>
        <taxon>Lactobacillaceae</taxon>
        <taxon>Levilactobacillus</taxon>
    </lineage>
</organism>
<dbReference type="InterPro" id="IPR053160">
    <property type="entry name" value="MFS_DHA3_Transporter"/>
</dbReference>
<keyword evidence="2" id="KW-0812">Transmembrane</keyword>
<feature type="transmembrane region" description="Helical" evidence="2">
    <location>
        <begin position="261"/>
        <end position="281"/>
    </location>
</feature>
<evidence type="ECO:0000313" key="3">
    <source>
        <dbReference type="EMBL" id="WAD03098.1"/>
    </source>
</evidence>
<dbReference type="GO" id="GO:0005886">
    <property type="term" value="C:plasma membrane"/>
    <property type="evidence" value="ECO:0007669"/>
    <property type="project" value="UniProtKB-SubCell"/>
</dbReference>
<keyword evidence="3" id="KW-0614">Plasmid</keyword>
<dbReference type="RefSeq" id="WP_267668833.1">
    <property type="nucleotide sequence ID" value="NZ_CP113122.1"/>
</dbReference>
<name>A0AB38X903_LEVBR</name>
<dbReference type="Proteomes" id="UP001164768">
    <property type="component" value="Plasmid pBRV479"/>
</dbReference>
<protein>
    <submittedName>
        <fullName evidence="3">MFS transporter</fullName>
    </submittedName>
</protein>
<feature type="transmembrane region" description="Helical" evidence="2">
    <location>
        <begin position="230"/>
        <end position="249"/>
    </location>
</feature>
<evidence type="ECO:0000313" key="4">
    <source>
        <dbReference type="Proteomes" id="UP001164768"/>
    </source>
</evidence>
<feature type="transmembrane region" description="Helical" evidence="2">
    <location>
        <begin position="98"/>
        <end position="123"/>
    </location>
</feature>
<dbReference type="EMBL" id="CP113122">
    <property type="protein sequence ID" value="WAD03098.1"/>
    <property type="molecule type" value="Genomic_DNA"/>
</dbReference>
<keyword evidence="2" id="KW-1133">Transmembrane helix</keyword>
<gene>
    <name evidence="3" type="ORF">ORR04_13490</name>
</gene>
<feature type="transmembrane region" description="Helical" evidence="2">
    <location>
        <begin position="352"/>
        <end position="375"/>
    </location>
</feature>
<reference evidence="3" key="1">
    <citation type="submission" date="2022-11" db="EMBL/GenBank/DDBJ databases">
        <title>Whole genome sequence of Levilactobacillus brevis SMB091.</title>
        <authorList>
            <person name="Kim J.-M."/>
            <person name="Kim O.-C."/>
            <person name="Choi Y.H."/>
            <person name="Han N.S."/>
            <person name="Hurh B."/>
        </authorList>
    </citation>
    <scope>NUCLEOTIDE SEQUENCE</scope>
    <source>
        <strain evidence="3">SMB091</strain>
        <plasmid evidence="3">pBRV479</plasmid>
    </source>
</reference>
<feature type="transmembrane region" description="Helical" evidence="2">
    <location>
        <begin position="168"/>
        <end position="185"/>
    </location>
</feature>
<dbReference type="SUPFAM" id="SSF103473">
    <property type="entry name" value="MFS general substrate transporter"/>
    <property type="match status" value="1"/>
</dbReference>
<comment type="subcellular location">
    <subcellularLocation>
        <location evidence="1">Cell membrane</location>
        <topology evidence="1">Multi-pass membrane protein</topology>
    </subcellularLocation>
</comment>
<feature type="transmembrane region" description="Helical" evidence="2">
    <location>
        <begin position="381"/>
        <end position="403"/>
    </location>
</feature>
<dbReference type="Pfam" id="PF07690">
    <property type="entry name" value="MFS_1"/>
    <property type="match status" value="1"/>
</dbReference>
<feature type="transmembrane region" description="Helical" evidence="2">
    <location>
        <begin position="41"/>
        <end position="61"/>
    </location>
</feature>
<dbReference type="PANTHER" id="PTHR23530">
    <property type="entry name" value="TRANSPORT PROTEIN-RELATED"/>
    <property type="match status" value="1"/>
</dbReference>
<sequence>MMNGSIRKLILKYNLITSLYTSGIGIWSGTIYLYMEQIHYSYGQINLFLSIFWIVTFFAELPSGILADSIGRMNTLILSCLVRSTGLLFLFFDWGNLTFLILSAILTALGDSLYSGTASSWVVDTIQDIEPNFDLGRVFSRNTAICSFVSLITGFFGAQVLANINLSYPILIGALLLLAVIPFAVRESKGEKRGIHLSDNIRFSDNLKERFHPFNDMLTGIKQLGKNKNLLAYMLAFLPITLIVTGPFNQWQLYFQNGVKTITVGNVLLGVNILGIVGAYLAKYLLQWKIKKVYMLMGLTTLNSICIILCVVFGNKLMAILVFWMHILLSSSDEVSRYTVLHQKIRSDDRTTLVSLYNTLEAAVTVVALGINGILSDKYSIGFAWVALTVVGFLLAMVGYTIIASTSERTRKSEVQKEVN</sequence>
<accession>A0AB38X903</accession>
<dbReference type="PANTHER" id="PTHR23530:SF1">
    <property type="entry name" value="PERMEASE, MAJOR FACILITATOR SUPERFAMILY-RELATED"/>
    <property type="match status" value="1"/>
</dbReference>
<dbReference type="Gene3D" id="1.20.1250.20">
    <property type="entry name" value="MFS general substrate transporter like domains"/>
    <property type="match status" value="1"/>
</dbReference>
<proteinExistence type="predicted"/>
<feature type="transmembrane region" description="Helical" evidence="2">
    <location>
        <begin position="12"/>
        <end position="35"/>
    </location>
</feature>
<dbReference type="InterPro" id="IPR036259">
    <property type="entry name" value="MFS_trans_sf"/>
</dbReference>
<evidence type="ECO:0000256" key="2">
    <source>
        <dbReference type="SAM" id="Phobius"/>
    </source>
</evidence>